<sequence>MERGKEMKEGEKERKENEGKGNGSRGRGHMDADADVVVKAKVMVEDLGKSGAVRFGGLVHDLIDLI</sequence>
<comment type="caution">
    <text evidence="2">The sequence shown here is derived from an EMBL/GenBank/DDBJ whole genome shotgun (WGS) entry which is preliminary data.</text>
</comment>
<gene>
    <name evidence="2" type="ORF">RhiirC2_783671</name>
</gene>
<evidence type="ECO:0000313" key="3">
    <source>
        <dbReference type="Proteomes" id="UP000233469"/>
    </source>
</evidence>
<feature type="region of interest" description="Disordered" evidence="1">
    <location>
        <begin position="1"/>
        <end position="32"/>
    </location>
</feature>
<accession>A0A2N1N0C2</accession>
<evidence type="ECO:0000256" key="1">
    <source>
        <dbReference type="SAM" id="MobiDB-lite"/>
    </source>
</evidence>
<feature type="compositionally biased region" description="Basic and acidic residues" evidence="1">
    <location>
        <begin position="1"/>
        <end position="19"/>
    </location>
</feature>
<reference evidence="2 3" key="1">
    <citation type="submission" date="2016-04" db="EMBL/GenBank/DDBJ databases">
        <title>Genome analyses suggest a sexual origin of heterokaryosis in a supposedly ancient asexual fungus.</title>
        <authorList>
            <person name="Ropars J."/>
            <person name="Sedzielewska K."/>
            <person name="Noel J."/>
            <person name="Charron P."/>
            <person name="Farinelli L."/>
            <person name="Marton T."/>
            <person name="Kruger M."/>
            <person name="Pelin A."/>
            <person name="Brachmann A."/>
            <person name="Corradi N."/>
        </authorList>
    </citation>
    <scope>NUCLEOTIDE SEQUENCE [LARGE SCALE GENOMIC DNA]</scope>
    <source>
        <strain evidence="2 3">C2</strain>
    </source>
</reference>
<proteinExistence type="predicted"/>
<organism evidence="2 3">
    <name type="scientific">Rhizophagus irregularis</name>
    <dbReference type="NCBI Taxonomy" id="588596"/>
    <lineage>
        <taxon>Eukaryota</taxon>
        <taxon>Fungi</taxon>
        <taxon>Fungi incertae sedis</taxon>
        <taxon>Mucoromycota</taxon>
        <taxon>Glomeromycotina</taxon>
        <taxon>Glomeromycetes</taxon>
        <taxon>Glomerales</taxon>
        <taxon>Glomeraceae</taxon>
        <taxon>Rhizophagus</taxon>
    </lineage>
</organism>
<reference evidence="2 3" key="2">
    <citation type="submission" date="2017-10" db="EMBL/GenBank/DDBJ databases">
        <title>Extensive intraspecific genome diversity in a model arbuscular mycorrhizal fungus.</title>
        <authorList>
            <person name="Chen E.C.H."/>
            <person name="Morin E."/>
            <person name="Baudet D."/>
            <person name="Noel J."/>
            <person name="Ndikumana S."/>
            <person name="Charron P."/>
            <person name="St-Onge C."/>
            <person name="Giorgi J."/>
            <person name="Grigoriev I.V."/>
            <person name="Roux C."/>
            <person name="Martin F.M."/>
            <person name="Corradi N."/>
        </authorList>
    </citation>
    <scope>NUCLEOTIDE SEQUENCE [LARGE SCALE GENOMIC DNA]</scope>
    <source>
        <strain evidence="2 3">C2</strain>
    </source>
</reference>
<evidence type="ECO:0000313" key="2">
    <source>
        <dbReference type="EMBL" id="PKK67324.1"/>
    </source>
</evidence>
<protein>
    <submittedName>
        <fullName evidence="2">Uncharacterized protein</fullName>
    </submittedName>
</protein>
<dbReference type="Proteomes" id="UP000233469">
    <property type="component" value="Unassembled WGS sequence"/>
</dbReference>
<name>A0A2N1N0C2_9GLOM</name>
<dbReference type="EMBL" id="LLXL01000974">
    <property type="protein sequence ID" value="PKK67324.1"/>
    <property type="molecule type" value="Genomic_DNA"/>
</dbReference>
<dbReference type="AlphaFoldDB" id="A0A2N1N0C2"/>